<dbReference type="RefSeq" id="WP_238215211.1">
    <property type="nucleotide sequence ID" value="NZ_BPUS01000015.1"/>
</dbReference>
<gene>
    <name evidence="1" type="ORF">CBA19CS42_27575</name>
</gene>
<proteinExistence type="predicted"/>
<name>A0AA37IGR5_9BURK</name>
<protein>
    <submittedName>
        <fullName evidence="1">Uncharacterized protein</fullName>
    </submittedName>
</protein>
<reference evidence="1" key="1">
    <citation type="submission" date="2022-09" db="EMBL/GenBank/DDBJ databases">
        <title>Isolation and characterization of 3-chlorobenzoate degrading bacteria from soils in Shizuoka.</title>
        <authorList>
            <person name="Ifat A."/>
            <person name="Ogawa N."/>
            <person name="Kimbara K."/>
            <person name="Moriuchi R."/>
            <person name="Dohra H."/>
            <person name="Shintani M."/>
        </authorList>
    </citation>
    <scope>NUCLEOTIDE SEQUENCE</scope>
    <source>
        <strain evidence="1">19CS4-2</strain>
    </source>
</reference>
<organism evidence="1 2">
    <name type="scientific">Caballeronia novacaledonica</name>
    <dbReference type="NCBI Taxonomy" id="1544861"/>
    <lineage>
        <taxon>Bacteria</taxon>
        <taxon>Pseudomonadati</taxon>
        <taxon>Pseudomonadota</taxon>
        <taxon>Betaproteobacteria</taxon>
        <taxon>Burkholderiales</taxon>
        <taxon>Burkholderiaceae</taxon>
        <taxon>Caballeronia</taxon>
    </lineage>
</organism>
<comment type="caution">
    <text evidence="1">The sequence shown here is derived from an EMBL/GenBank/DDBJ whole genome shotgun (WGS) entry which is preliminary data.</text>
</comment>
<sequence>MGLGMQIAYLGFSGSNVIEREAGVELVRLAGVATDIVDCRLTIKACPDPSGQPVYDAQLVLLTRDSEQVTVQRNADADPTVAMHHAFDDAVRILRERY</sequence>
<accession>A0AA37IGR5</accession>
<dbReference type="AlphaFoldDB" id="A0AA37IGR5"/>
<dbReference type="EMBL" id="BPUS01000015">
    <property type="protein sequence ID" value="GJH28353.1"/>
    <property type="molecule type" value="Genomic_DNA"/>
</dbReference>
<evidence type="ECO:0000313" key="2">
    <source>
        <dbReference type="Proteomes" id="UP001055111"/>
    </source>
</evidence>
<dbReference type="Proteomes" id="UP001055111">
    <property type="component" value="Unassembled WGS sequence"/>
</dbReference>
<evidence type="ECO:0000313" key="1">
    <source>
        <dbReference type="EMBL" id="GJH28353.1"/>
    </source>
</evidence>